<feature type="transmembrane region" description="Helical" evidence="1">
    <location>
        <begin position="105"/>
        <end position="129"/>
    </location>
</feature>
<evidence type="ECO:0000313" key="4">
    <source>
        <dbReference type="Proteomes" id="UP000317778"/>
    </source>
</evidence>
<dbReference type="AlphaFoldDB" id="A0A532V3Z8"/>
<reference evidence="3 4" key="1">
    <citation type="submission" date="2017-06" db="EMBL/GenBank/DDBJ databases">
        <title>Novel microbial phyla capable of carbon fixation and sulfur reduction in deep-sea sediments.</title>
        <authorList>
            <person name="Huang J."/>
            <person name="Baker B."/>
            <person name="Wang Y."/>
        </authorList>
    </citation>
    <scope>NUCLEOTIDE SEQUENCE [LARGE SCALE GENOMIC DNA]</scope>
    <source>
        <strain evidence="3">B3_TA06</strain>
    </source>
</reference>
<organism evidence="3 4">
    <name type="scientific">candidate division TA06 bacterium B3_TA06</name>
    <dbReference type="NCBI Taxonomy" id="2012487"/>
    <lineage>
        <taxon>Bacteria</taxon>
        <taxon>Bacteria division TA06</taxon>
    </lineage>
</organism>
<accession>A0A532V3Z8</accession>
<evidence type="ECO:0000259" key="2">
    <source>
        <dbReference type="Pfam" id="PF13490"/>
    </source>
</evidence>
<keyword evidence="1" id="KW-0812">Transmembrane</keyword>
<feature type="domain" description="Putative zinc-finger" evidence="2">
    <location>
        <begin position="24"/>
        <end position="58"/>
    </location>
</feature>
<dbReference type="Proteomes" id="UP000317778">
    <property type="component" value="Unassembled WGS sequence"/>
</dbReference>
<sequence>MFARDRRHRDRERSQNKKGVQMRCEAVKESLAAYLAGELKGWELEAVQRHLRSCERCRKLLAQEIGLNRVMREGMRLEVDPGYWERIWPRVQAALVQRRQRRPRLWLRWALAGAGALAAAAAVSLFVLARSFFAPVLTTHDASYFTDLPTAPPAILEEDAEQRISLELANLSLGQPTPSERAAAWQRMEGL</sequence>
<comment type="caution">
    <text evidence="3">The sequence shown here is derived from an EMBL/GenBank/DDBJ whole genome shotgun (WGS) entry which is preliminary data.</text>
</comment>
<dbReference type="InterPro" id="IPR041916">
    <property type="entry name" value="Anti_sigma_zinc_sf"/>
</dbReference>
<protein>
    <recommendedName>
        <fullName evidence="2">Putative zinc-finger domain-containing protein</fullName>
    </recommendedName>
</protein>
<dbReference type="EMBL" id="NJBO01000012">
    <property type="protein sequence ID" value="TKJ41946.1"/>
    <property type="molecule type" value="Genomic_DNA"/>
</dbReference>
<evidence type="ECO:0000256" key="1">
    <source>
        <dbReference type="SAM" id="Phobius"/>
    </source>
</evidence>
<evidence type="ECO:0000313" key="3">
    <source>
        <dbReference type="EMBL" id="TKJ41946.1"/>
    </source>
</evidence>
<dbReference type="InterPro" id="IPR027383">
    <property type="entry name" value="Znf_put"/>
</dbReference>
<keyword evidence="1" id="KW-0472">Membrane</keyword>
<dbReference type="Pfam" id="PF13490">
    <property type="entry name" value="zf-HC2"/>
    <property type="match status" value="1"/>
</dbReference>
<gene>
    <name evidence="3" type="ORF">CEE36_07780</name>
</gene>
<keyword evidence="1" id="KW-1133">Transmembrane helix</keyword>
<name>A0A532V3Z8_UNCT6</name>
<dbReference type="Gene3D" id="1.10.10.1320">
    <property type="entry name" value="Anti-sigma factor, zinc-finger domain"/>
    <property type="match status" value="1"/>
</dbReference>
<proteinExistence type="predicted"/>